<dbReference type="PANTHER" id="PTHR41795:SF1">
    <property type="entry name" value="EXOPOLYSACCHARIDE SYNTHESIS PROTEIN"/>
    <property type="match status" value="1"/>
</dbReference>
<organism evidence="2 3">
    <name type="scientific">Fuscibacter oryzae</name>
    <dbReference type="NCBI Taxonomy" id="2803939"/>
    <lineage>
        <taxon>Bacteria</taxon>
        <taxon>Pseudomonadati</taxon>
        <taxon>Pseudomonadota</taxon>
        <taxon>Alphaproteobacteria</taxon>
        <taxon>Rhodobacterales</taxon>
        <taxon>Paracoccaceae</taxon>
        <taxon>Fuscibacter</taxon>
    </lineage>
</organism>
<dbReference type="InterPro" id="IPR010331">
    <property type="entry name" value="ExoD"/>
</dbReference>
<evidence type="ECO:0000313" key="3">
    <source>
        <dbReference type="Proteomes" id="UP000619033"/>
    </source>
</evidence>
<evidence type="ECO:0000313" key="2">
    <source>
        <dbReference type="EMBL" id="MBL4928028.1"/>
    </source>
</evidence>
<feature type="transmembrane region" description="Helical" evidence="1">
    <location>
        <begin position="134"/>
        <end position="167"/>
    </location>
</feature>
<protein>
    <submittedName>
        <fullName evidence="2">Exopolysaccharide biosynthesis protein</fullName>
    </submittedName>
</protein>
<keyword evidence="1" id="KW-0812">Transmembrane</keyword>
<keyword evidence="3" id="KW-1185">Reference proteome</keyword>
<name>A0A8J7MTB9_9RHOB</name>
<gene>
    <name evidence="2" type="ORF">JI744_07920</name>
</gene>
<sequence>MTEPTAGDTAPERTSQALRRVLNAESGPRVTVGSLFHNMGERAHSVLLILFALPNTLPGIPGTSAVMGVPLLYLTLQMALGRDPWLPGFITNRSLARETLATLMERGIPWIERGESYLHPRLTALASPRAERLIGILSVFLALSIMLPIPFGNMLPALAIILFALGLMEDDGAWVLGGLVTAIAALALVVFVLWALIKSAIFVLLGAFGWG</sequence>
<dbReference type="EMBL" id="JAESVP010000003">
    <property type="protein sequence ID" value="MBL4928028.1"/>
    <property type="molecule type" value="Genomic_DNA"/>
</dbReference>
<reference evidence="2" key="1">
    <citation type="submission" date="2021-01" db="EMBL/GenBank/DDBJ databases">
        <title>Genome seq and assembly of Tabrizicola sp. KVB23.</title>
        <authorList>
            <person name="Chhetri G."/>
        </authorList>
    </citation>
    <scope>NUCLEOTIDE SEQUENCE</scope>
    <source>
        <strain evidence="2">KVB23</strain>
    </source>
</reference>
<dbReference type="Proteomes" id="UP000619033">
    <property type="component" value="Unassembled WGS sequence"/>
</dbReference>
<feature type="transmembrane region" description="Helical" evidence="1">
    <location>
        <begin position="173"/>
        <end position="197"/>
    </location>
</feature>
<keyword evidence="1" id="KW-0472">Membrane</keyword>
<keyword evidence="1" id="KW-1133">Transmembrane helix</keyword>
<dbReference type="Pfam" id="PF06055">
    <property type="entry name" value="ExoD"/>
    <property type="match status" value="1"/>
</dbReference>
<comment type="caution">
    <text evidence="2">The sequence shown here is derived from an EMBL/GenBank/DDBJ whole genome shotgun (WGS) entry which is preliminary data.</text>
</comment>
<dbReference type="PANTHER" id="PTHR41795">
    <property type="entry name" value="EXOPOLYSACCHARIDE SYNTHESIS PROTEIN"/>
    <property type="match status" value="1"/>
</dbReference>
<dbReference type="RefSeq" id="WP_202659210.1">
    <property type="nucleotide sequence ID" value="NZ_JAESVP010000003.1"/>
</dbReference>
<accession>A0A8J7MTB9</accession>
<evidence type="ECO:0000256" key="1">
    <source>
        <dbReference type="SAM" id="Phobius"/>
    </source>
</evidence>
<dbReference type="PIRSF" id="PIRSF033239">
    <property type="entry name" value="ExoD"/>
    <property type="match status" value="1"/>
</dbReference>
<dbReference type="AlphaFoldDB" id="A0A8J7MTB9"/>
<proteinExistence type="predicted"/>